<accession>A0A8J7RQ52</accession>
<evidence type="ECO:0000313" key="3">
    <source>
        <dbReference type="Proteomes" id="UP000666240"/>
    </source>
</evidence>
<keyword evidence="3" id="KW-1185">Reference proteome</keyword>
<evidence type="ECO:0000313" key="2">
    <source>
        <dbReference type="EMBL" id="MBP0439989.1"/>
    </source>
</evidence>
<feature type="domain" description="Cupin type-2" evidence="1">
    <location>
        <begin position="48"/>
        <end position="102"/>
    </location>
</feature>
<dbReference type="EMBL" id="JAGIYY010000005">
    <property type="protein sequence ID" value="MBP0439989.1"/>
    <property type="molecule type" value="Genomic_DNA"/>
</dbReference>
<reference evidence="2" key="1">
    <citation type="submission" date="2021-03" db="EMBL/GenBank/DDBJ databases">
        <title>Genome sequencing and assembly of Tianweitania sediminis.</title>
        <authorList>
            <person name="Chhetri G."/>
        </authorList>
    </citation>
    <scope>NUCLEOTIDE SEQUENCE</scope>
    <source>
        <strain evidence="2">Z8</strain>
    </source>
</reference>
<dbReference type="InterPro" id="IPR011051">
    <property type="entry name" value="RmlC_Cupin_sf"/>
</dbReference>
<dbReference type="AlphaFoldDB" id="A0A8J7RQ52"/>
<dbReference type="Pfam" id="PF07883">
    <property type="entry name" value="Cupin_2"/>
    <property type="match status" value="1"/>
</dbReference>
<dbReference type="Proteomes" id="UP000666240">
    <property type="component" value="Unassembled WGS sequence"/>
</dbReference>
<evidence type="ECO:0000259" key="1">
    <source>
        <dbReference type="Pfam" id="PF07883"/>
    </source>
</evidence>
<organism evidence="2 3">
    <name type="scientific">Tianweitania sediminis</name>
    <dbReference type="NCBI Taxonomy" id="1502156"/>
    <lineage>
        <taxon>Bacteria</taxon>
        <taxon>Pseudomonadati</taxon>
        <taxon>Pseudomonadota</taxon>
        <taxon>Alphaproteobacteria</taxon>
        <taxon>Hyphomicrobiales</taxon>
        <taxon>Phyllobacteriaceae</taxon>
        <taxon>Tianweitania</taxon>
    </lineage>
</organism>
<dbReference type="SUPFAM" id="SSF51182">
    <property type="entry name" value="RmlC-like cupins"/>
    <property type="match status" value="1"/>
</dbReference>
<dbReference type="RefSeq" id="WP_209336031.1">
    <property type="nucleotide sequence ID" value="NZ_JAGIYY010000005.1"/>
</dbReference>
<dbReference type="InterPro" id="IPR013096">
    <property type="entry name" value="Cupin_2"/>
</dbReference>
<name>A0A8J7RQ52_9HYPH</name>
<protein>
    <submittedName>
        <fullName evidence="2">Cupin domain-containing protein</fullName>
    </submittedName>
</protein>
<comment type="caution">
    <text evidence="2">The sequence shown here is derived from an EMBL/GenBank/DDBJ whole genome shotgun (WGS) entry which is preliminary data.</text>
</comment>
<proteinExistence type="predicted"/>
<dbReference type="InterPro" id="IPR014710">
    <property type="entry name" value="RmlC-like_jellyroll"/>
</dbReference>
<dbReference type="Gene3D" id="2.60.120.10">
    <property type="entry name" value="Jelly Rolls"/>
    <property type="match status" value="1"/>
</dbReference>
<gene>
    <name evidence="2" type="ORF">J5Y06_15135</name>
</gene>
<sequence>MSDLVCEVVELDGVAPVQFFDFQQQVLFSPKERGEGFIKFAISTGKRGAKSVAHAHPRDEVSFTIRGEAILRAANREYHLREGSAVRVPPGLHHTVEVVSEEWVVIAAYCDECSLCRADIKIPAMAITEDQDAANI</sequence>